<reference evidence="4 5" key="1">
    <citation type="submission" date="2017-10" db="EMBL/GenBank/DDBJ databases">
        <title>Bacillus sp. nov., a halophilic bacterium isolated from a Yangshapao Lake.</title>
        <authorList>
            <person name="Wang H."/>
        </authorList>
    </citation>
    <scope>NUCLEOTIDE SEQUENCE [LARGE SCALE GENOMIC DNA]</scope>
    <source>
        <strain evidence="4 5">YSP-3</strain>
    </source>
</reference>
<dbReference type="PANTHER" id="PTHR43158">
    <property type="entry name" value="SKFA PEPTIDE EXPORT ATP-BINDING PROTEIN SKFE"/>
    <property type="match status" value="1"/>
</dbReference>
<dbReference type="OrthoDB" id="9804819at2"/>
<dbReference type="Proteomes" id="UP000248066">
    <property type="component" value="Unassembled WGS sequence"/>
</dbReference>
<evidence type="ECO:0000259" key="3">
    <source>
        <dbReference type="PROSITE" id="PS50893"/>
    </source>
</evidence>
<dbReference type="InterPro" id="IPR003439">
    <property type="entry name" value="ABC_transporter-like_ATP-bd"/>
</dbReference>
<dbReference type="GO" id="GO:0005524">
    <property type="term" value="F:ATP binding"/>
    <property type="evidence" value="ECO:0007669"/>
    <property type="project" value="UniProtKB-KW"/>
</dbReference>
<evidence type="ECO:0000313" key="5">
    <source>
        <dbReference type="Proteomes" id="UP000248066"/>
    </source>
</evidence>
<dbReference type="Pfam" id="PF00005">
    <property type="entry name" value="ABC_tran"/>
    <property type="match status" value="1"/>
</dbReference>
<sequence>MKICADNVSMQFKTHNALTNVSFQLESGKTYGLIGRNGAGKTTLLSLLASCRIPDEGLITIDGQDPFENTKVMSRVALVFETDYSDSHEPVTDYFDFAERYRPYFDRAYAEDLAARFKLPLDRPVHKFSKGMQSALNVTLGLASRSPVTIFDEAYSGMDAPTREIFYKEVVEEQSRHPRTIILSTHLVSEMDYLFDEVLILHHGRLILHDSQENLVSKSAVITGSAGIVDRFTTGMKVFGTEQLGGTKAVKVMGQLTHDQLAQAEDHGLDVSSVTLQDLFISITEEENVHAER</sequence>
<protein>
    <submittedName>
        <fullName evidence="4">ABC transporter</fullName>
    </submittedName>
</protein>
<dbReference type="SMART" id="SM00382">
    <property type="entry name" value="AAA"/>
    <property type="match status" value="1"/>
</dbReference>
<gene>
    <name evidence="4" type="ORF">CR205_02430</name>
</gene>
<keyword evidence="2" id="KW-0067">ATP-binding</keyword>
<organism evidence="4 5">
    <name type="scientific">Alteribacter lacisalsi</name>
    <dbReference type="NCBI Taxonomy" id="2045244"/>
    <lineage>
        <taxon>Bacteria</taxon>
        <taxon>Bacillati</taxon>
        <taxon>Bacillota</taxon>
        <taxon>Bacilli</taxon>
        <taxon>Bacillales</taxon>
        <taxon>Bacillaceae</taxon>
        <taxon>Alteribacter</taxon>
    </lineage>
</organism>
<keyword evidence="5" id="KW-1185">Reference proteome</keyword>
<dbReference type="PANTHER" id="PTHR43158:SF5">
    <property type="entry name" value="ABC TRANSPORTER, ATP-BINDING PROTEIN"/>
    <property type="match status" value="1"/>
</dbReference>
<dbReference type="Gene3D" id="3.40.50.300">
    <property type="entry name" value="P-loop containing nucleotide triphosphate hydrolases"/>
    <property type="match status" value="1"/>
</dbReference>
<dbReference type="InterPro" id="IPR027417">
    <property type="entry name" value="P-loop_NTPase"/>
</dbReference>
<accession>A0A2W0H6I2</accession>
<dbReference type="SUPFAM" id="SSF52540">
    <property type="entry name" value="P-loop containing nucleoside triphosphate hydrolases"/>
    <property type="match status" value="1"/>
</dbReference>
<dbReference type="GO" id="GO:0016887">
    <property type="term" value="F:ATP hydrolysis activity"/>
    <property type="evidence" value="ECO:0007669"/>
    <property type="project" value="InterPro"/>
</dbReference>
<name>A0A2W0H6I2_9BACI</name>
<dbReference type="CDD" id="cd03230">
    <property type="entry name" value="ABC_DR_subfamily_A"/>
    <property type="match status" value="1"/>
</dbReference>
<keyword evidence="1" id="KW-0547">Nucleotide-binding</keyword>
<dbReference type="InterPro" id="IPR003593">
    <property type="entry name" value="AAA+_ATPase"/>
</dbReference>
<dbReference type="AlphaFoldDB" id="A0A2W0H6I2"/>
<feature type="domain" description="ABC transporter" evidence="3">
    <location>
        <begin position="3"/>
        <end position="228"/>
    </location>
</feature>
<dbReference type="EMBL" id="PDOF01000001">
    <property type="protein sequence ID" value="PYZ97474.1"/>
    <property type="molecule type" value="Genomic_DNA"/>
</dbReference>
<dbReference type="RefSeq" id="WP_110516591.1">
    <property type="nucleotide sequence ID" value="NZ_PDOF01000001.1"/>
</dbReference>
<evidence type="ECO:0000256" key="2">
    <source>
        <dbReference type="ARBA" id="ARBA00022840"/>
    </source>
</evidence>
<evidence type="ECO:0000313" key="4">
    <source>
        <dbReference type="EMBL" id="PYZ97474.1"/>
    </source>
</evidence>
<proteinExistence type="predicted"/>
<dbReference type="PROSITE" id="PS50893">
    <property type="entry name" value="ABC_TRANSPORTER_2"/>
    <property type="match status" value="1"/>
</dbReference>
<evidence type="ECO:0000256" key="1">
    <source>
        <dbReference type="ARBA" id="ARBA00022741"/>
    </source>
</evidence>
<comment type="caution">
    <text evidence="4">The sequence shown here is derived from an EMBL/GenBank/DDBJ whole genome shotgun (WGS) entry which is preliminary data.</text>
</comment>